<keyword evidence="6" id="KW-0204">Cytolysis</keyword>
<evidence type="ECO:0000256" key="1">
    <source>
        <dbReference type="ARBA" id="ARBA00004370"/>
    </source>
</evidence>
<dbReference type="InterPro" id="IPR000008">
    <property type="entry name" value="C2_dom"/>
</dbReference>
<dbReference type="SMART" id="SM00239">
    <property type="entry name" value="C2"/>
    <property type="match status" value="1"/>
</dbReference>
<evidence type="ECO:0000256" key="4">
    <source>
        <dbReference type="ARBA" id="ARBA00022525"/>
    </source>
</evidence>
<dbReference type="PANTHER" id="PTHR46096:SF3">
    <property type="entry name" value="PERFORIN-1"/>
    <property type="match status" value="1"/>
</dbReference>
<keyword evidence="5" id="KW-0732">Signal</keyword>
<feature type="domain" description="C2" evidence="10">
    <location>
        <begin position="444"/>
        <end position="560"/>
    </location>
</feature>
<evidence type="ECO:0000256" key="7">
    <source>
        <dbReference type="ARBA" id="ARBA00023136"/>
    </source>
</evidence>
<evidence type="ECO:0000256" key="9">
    <source>
        <dbReference type="SAM" id="MobiDB-lite"/>
    </source>
</evidence>
<evidence type="ECO:0000256" key="2">
    <source>
        <dbReference type="ARBA" id="ARBA00004613"/>
    </source>
</evidence>
<keyword evidence="7" id="KW-0472">Membrane</keyword>
<dbReference type="SUPFAM" id="SSF49562">
    <property type="entry name" value="C2 domain (Calcium/lipid-binding domain, CaLB)"/>
    <property type="match status" value="1"/>
</dbReference>
<dbReference type="PROSITE" id="PS50004">
    <property type="entry name" value="C2"/>
    <property type="match status" value="1"/>
</dbReference>
<dbReference type="InterPro" id="IPR020863">
    <property type="entry name" value="MACPF_CS"/>
</dbReference>
<evidence type="ECO:0000256" key="3">
    <source>
        <dbReference type="ARBA" id="ARBA00009214"/>
    </source>
</evidence>
<keyword evidence="13" id="KW-1185">Reference proteome</keyword>
<protein>
    <recommendedName>
        <fullName evidence="14">Perforin-1-like</fullName>
    </recommendedName>
</protein>
<keyword evidence="4" id="KW-0964">Secreted</keyword>
<evidence type="ECO:0008006" key="14">
    <source>
        <dbReference type="Google" id="ProtNLM"/>
    </source>
</evidence>
<evidence type="ECO:0000259" key="11">
    <source>
        <dbReference type="PROSITE" id="PS51412"/>
    </source>
</evidence>
<sequence>MRPPFWKMAAPRKEDGHRQARSGEMGVNPFTRSAGTRSFCDTAYASQDISAMDHKLFVLFWFLLLQNLTPSMCSPILTHGCRPGTMKECKDTKFVPGHTLLGEGLDIVTLKTTGNFLFDLQEVENKCTVCENPHKNSILQKLPKAVVDWRPETSCSRNIQSSVSQSKVSVANEATSVVQNDWKVGLNVKVQVSASTAVGGSQSKMAKFAESRSLIDKYNFLSHKLQCSFYSFSLGLNASFTPHFQKSLDELPDFYNANNKDEYRRLIAKFGTHYITHVKVGGRAQEVTAVKTCQVAMNGLTIDEVKDCLSVEAEIEAYKMGKSASIDSKVEHCKNKLAKLRLGGHFHQKFKEHSEEVIGGSASFDLLSNKKNTDDVYKRWIESLKTNPGLVAYSLDSMHNLVKNRGPKKENLRLAISDYINEMALTQKCSCHGRHQGKDCSCTCPASKYTSSNCCPTHKGAAKLHVTIISATGLKGDFWSETDAYVKFKFDGNDIRTPTIMNKNNPTWNINFNLGVVRLGEDKMYTVEVWDEDNRSDDFLGRCEKVLNSGENSDTCYLKHGSVSYSAKVTCVSHLDGSFCQDYISVPSD</sequence>
<dbReference type="InterPro" id="IPR035892">
    <property type="entry name" value="C2_domain_sf"/>
</dbReference>
<gene>
    <name evidence="12" type="ORF">RIMI_LOCUS22265963</name>
</gene>
<dbReference type="Pfam" id="PF00168">
    <property type="entry name" value="C2"/>
    <property type="match status" value="1"/>
</dbReference>
<dbReference type="Gene3D" id="2.60.40.150">
    <property type="entry name" value="C2 domain"/>
    <property type="match status" value="1"/>
</dbReference>
<dbReference type="PANTHER" id="PTHR46096">
    <property type="entry name" value="PERFORIN-1"/>
    <property type="match status" value="1"/>
</dbReference>
<comment type="subcellular location">
    <subcellularLocation>
        <location evidence="1">Membrane</location>
    </subcellularLocation>
    <subcellularLocation>
        <location evidence="2">Secreted</location>
    </subcellularLocation>
</comment>
<evidence type="ECO:0000256" key="5">
    <source>
        <dbReference type="ARBA" id="ARBA00022729"/>
    </source>
</evidence>
<evidence type="ECO:0000313" key="12">
    <source>
        <dbReference type="EMBL" id="CAJ0967546.1"/>
    </source>
</evidence>
<dbReference type="InterPro" id="IPR052784">
    <property type="entry name" value="Perforin-1_pore-forming"/>
</dbReference>
<dbReference type="PROSITE" id="PS51412">
    <property type="entry name" value="MACPF_2"/>
    <property type="match status" value="1"/>
</dbReference>
<organism evidence="12 13">
    <name type="scientific">Ranitomeya imitator</name>
    <name type="common">mimic poison frog</name>
    <dbReference type="NCBI Taxonomy" id="111125"/>
    <lineage>
        <taxon>Eukaryota</taxon>
        <taxon>Metazoa</taxon>
        <taxon>Chordata</taxon>
        <taxon>Craniata</taxon>
        <taxon>Vertebrata</taxon>
        <taxon>Euteleostomi</taxon>
        <taxon>Amphibia</taxon>
        <taxon>Batrachia</taxon>
        <taxon>Anura</taxon>
        <taxon>Neobatrachia</taxon>
        <taxon>Hyloidea</taxon>
        <taxon>Dendrobatidae</taxon>
        <taxon>Dendrobatinae</taxon>
        <taxon>Ranitomeya</taxon>
    </lineage>
</organism>
<feature type="domain" description="MACPF" evidence="11">
    <location>
        <begin position="85"/>
        <end position="427"/>
    </location>
</feature>
<dbReference type="EMBL" id="CAUEEQ010078358">
    <property type="protein sequence ID" value="CAJ0967546.1"/>
    <property type="molecule type" value="Genomic_DNA"/>
</dbReference>
<dbReference type="Pfam" id="PF01823">
    <property type="entry name" value="MACPF"/>
    <property type="match status" value="1"/>
</dbReference>
<proteinExistence type="inferred from homology"/>
<comment type="similarity">
    <text evidence="3">Belongs to the complement C6/C7/C8/C9 family.</text>
</comment>
<evidence type="ECO:0000313" key="13">
    <source>
        <dbReference type="Proteomes" id="UP001176940"/>
    </source>
</evidence>
<dbReference type="Proteomes" id="UP001176940">
    <property type="component" value="Unassembled WGS sequence"/>
</dbReference>
<reference evidence="12" key="1">
    <citation type="submission" date="2023-07" db="EMBL/GenBank/DDBJ databases">
        <authorList>
            <person name="Stuckert A."/>
        </authorList>
    </citation>
    <scope>NUCLEOTIDE SEQUENCE</scope>
</reference>
<name>A0ABN9MT99_9NEOB</name>
<accession>A0ABN9MT99</accession>
<comment type="caution">
    <text evidence="12">The sequence shown here is derived from an EMBL/GenBank/DDBJ whole genome shotgun (WGS) entry which is preliminary data.</text>
</comment>
<dbReference type="PROSITE" id="PS00279">
    <property type="entry name" value="MACPF_1"/>
    <property type="match status" value="1"/>
</dbReference>
<evidence type="ECO:0000259" key="10">
    <source>
        <dbReference type="PROSITE" id="PS50004"/>
    </source>
</evidence>
<keyword evidence="8" id="KW-1015">Disulfide bond</keyword>
<dbReference type="SMART" id="SM00457">
    <property type="entry name" value="MACPF"/>
    <property type="match status" value="1"/>
</dbReference>
<evidence type="ECO:0000256" key="8">
    <source>
        <dbReference type="ARBA" id="ARBA00023157"/>
    </source>
</evidence>
<feature type="region of interest" description="Disordered" evidence="9">
    <location>
        <begin position="1"/>
        <end position="29"/>
    </location>
</feature>
<dbReference type="InterPro" id="IPR020864">
    <property type="entry name" value="MACPF"/>
</dbReference>
<evidence type="ECO:0000256" key="6">
    <source>
        <dbReference type="ARBA" id="ARBA00022852"/>
    </source>
</evidence>